<dbReference type="NCBIfam" id="TIGR01022">
    <property type="entry name" value="rpmJ_bact"/>
    <property type="match status" value="1"/>
</dbReference>
<comment type="subcellular location">
    <subcellularLocation>
        <location evidence="1">Plastid</location>
    </subcellularLocation>
</comment>
<evidence type="ECO:0000256" key="1">
    <source>
        <dbReference type="ARBA" id="ARBA00004474"/>
    </source>
</evidence>
<evidence type="ECO:0000256" key="4">
    <source>
        <dbReference type="ARBA" id="ARBA00023274"/>
    </source>
</evidence>
<dbReference type="HAMAP" id="MF_00251">
    <property type="entry name" value="Ribosomal_bL36"/>
    <property type="match status" value="1"/>
</dbReference>
<dbReference type="PANTHER" id="PTHR18804:SF16">
    <property type="entry name" value="RIBOSOMAL PROTEIN"/>
    <property type="match status" value="1"/>
</dbReference>
<dbReference type="Proteomes" id="UP001346149">
    <property type="component" value="Unassembled WGS sequence"/>
</dbReference>
<gene>
    <name evidence="6" type="ORF">SAY86_014582</name>
</gene>
<dbReference type="GO" id="GO:0003735">
    <property type="term" value="F:structural constituent of ribosome"/>
    <property type="evidence" value="ECO:0007669"/>
    <property type="project" value="InterPro"/>
</dbReference>
<evidence type="ECO:0000313" key="6">
    <source>
        <dbReference type="EMBL" id="KAK4772807.1"/>
    </source>
</evidence>
<dbReference type="GO" id="GO:0005840">
    <property type="term" value="C:ribosome"/>
    <property type="evidence" value="ECO:0007669"/>
    <property type="project" value="UniProtKB-KW"/>
</dbReference>
<keyword evidence="3 5" id="KW-0689">Ribosomal protein</keyword>
<dbReference type="PROSITE" id="PS00828">
    <property type="entry name" value="RIBOSOMAL_L36"/>
    <property type="match status" value="1"/>
</dbReference>
<keyword evidence="7" id="KW-1185">Reference proteome</keyword>
<dbReference type="SUPFAM" id="SSF57840">
    <property type="entry name" value="Ribosomal protein L36"/>
    <property type="match status" value="1"/>
</dbReference>
<dbReference type="InterPro" id="IPR035977">
    <property type="entry name" value="Ribosomal_bL36_sp"/>
</dbReference>
<comment type="similarity">
    <text evidence="2 5">Belongs to the bacterial ribosomal protein bL36 family.</text>
</comment>
<dbReference type="AlphaFoldDB" id="A0AAN7L1G7"/>
<protein>
    <recommendedName>
        <fullName evidence="5">Ribosomal protein</fullName>
    </recommendedName>
</protein>
<reference evidence="6 7" key="1">
    <citation type="journal article" date="2023" name="Hortic Res">
        <title>Pangenome of water caltrop reveals structural variations and asymmetric subgenome divergence after allopolyploidization.</title>
        <authorList>
            <person name="Zhang X."/>
            <person name="Chen Y."/>
            <person name="Wang L."/>
            <person name="Yuan Y."/>
            <person name="Fang M."/>
            <person name="Shi L."/>
            <person name="Lu R."/>
            <person name="Comes H.P."/>
            <person name="Ma Y."/>
            <person name="Chen Y."/>
            <person name="Huang G."/>
            <person name="Zhou Y."/>
            <person name="Zheng Z."/>
            <person name="Qiu Y."/>
        </authorList>
    </citation>
    <scope>NUCLEOTIDE SEQUENCE [LARGE SCALE GENOMIC DNA]</scope>
    <source>
        <strain evidence="6">F231</strain>
    </source>
</reference>
<accession>A0AAN7L1G7</accession>
<dbReference type="InterPro" id="IPR052010">
    <property type="entry name" value="Ribosomal_LSU_bL36"/>
</dbReference>
<dbReference type="GO" id="GO:0006412">
    <property type="term" value="P:translation"/>
    <property type="evidence" value="ECO:0007669"/>
    <property type="project" value="InterPro"/>
</dbReference>
<evidence type="ECO:0000256" key="2">
    <source>
        <dbReference type="ARBA" id="ARBA00007645"/>
    </source>
</evidence>
<evidence type="ECO:0000313" key="7">
    <source>
        <dbReference type="Proteomes" id="UP001346149"/>
    </source>
</evidence>
<name>A0AAN7L1G7_TRANT</name>
<dbReference type="GO" id="GO:1990904">
    <property type="term" value="C:ribonucleoprotein complex"/>
    <property type="evidence" value="ECO:0007669"/>
    <property type="project" value="UniProtKB-KW"/>
</dbReference>
<dbReference type="Pfam" id="PF00444">
    <property type="entry name" value="Ribosomal_L36"/>
    <property type="match status" value="1"/>
</dbReference>
<evidence type="ECO:0000256" key="3">
    <source>
        <dbReference type="ARBA" id="ARBA00022980"/>
    </source>
</evidence>
<dbReference type="GO" id="GO:0009536">
    <property type="term" value="C:plastid"/>
    <property type="evidence" value="ECO:0007669"/>
    <property type="project" value="UniProtKB-SubCell"/>
</dbReference>
<proteinExistence type="inferred from homology"/>
<evidence type="ECO:0000256" key="5">
    <source>
        <dbReference type="RuleBase" id="RU000570"/>
    </source>
</evidence>
<comment type="caution">
    <text evidence="6">The sequence shown here is derived from an EMBL/GenBank/DDBJ whole genome shotgun (WGS) entry which is preliminary data.</text>
</comment>
<dbReference type="PANTHER" id="PTHR18804">
    <property type="entry name" value="RIBOSOMAL PROTEIN"/>
    <property type="match status" value="1"/>
</dbReference>
<dbReference type="InterPro" id="IPR000473">
    <property type="entry name" value="Ribosomal_bL36"/>
</dbReference>
<dbReference type="EMBL" id="JAXQNO010000020">
    <property type="protein sequence ID" value="KAK4772807.1"/>
    <property type="molecule type" value="Genomic_DNA"/>
</dbReference>
<keyword evidence="4 5" id="KW-0687">Ribonucleoprotein</keyword>
<sequence length="110" mass="12192">MVFVSGAMKVRSSVKKLCEFCKTVKRRGRVYVICSSNPKHKQRQGMMTFAHEGQLPPRVSYETSCKHLTANPFGAPSSDLTGSLASLFLKRHQSSMLFGGRIELASLLSK</sequence>
<organism evidence="6 7">
    <name type="scientific">Trapa natans</name>
    <name type="common">Water chestnut</name>
    <dbReference type="NCBI Taxonomy" id="22666"/>
    <lineage>
        <taxon>Eukaryota</taxon>
        <taxon>Viridiplantae</taxon>
        <taxon>Streptophyta</taxon>
        <taxon>Embryophyta</taxon>
        <taxon>Tracheophyta</taxon>
        <taxon>Spermatophyta</taxon>
        <taxon>Magnoliopsida</taxon>
        <taxon>eudicotyledons</taxon>
        <taxon>Gunneridae</taxon>
        <taxon>Pentapetalae</taxon>
        <taxon>rosids</taxon>
        <taxon>malvids</taxon>
        <taxon>Myrtales</taxon>
        <taxon>Lythraceae</taxon>
        <taxon>Trapa</taxon>
    </lineage>
</organism>